<evidence type="ECO:0000256" key="3">
    <source>
        <dbReference type="ARBA" id="ARBA00022975"/>
    </source>
</evidence>
<dbReference type="InterPro" id="IPR013785">
    <property type="entry name" value="Aldolase_TIM"/>
</dbReference>
<dbReference type="PANTHER" id="PTHR32119">
    <property type="entry name" value="OROTIDINE 5'-PHOSPHATE DECARBOXYLASE"/>
    <property type="match status" value="1"/>
</dbReference>
<dbReference type="RefSeq" id="WP_214399864.1">
    <property type="nucleotide sequence ID" value="NZ_LR792632.1"/>
</dbReference>
<comment type="pathway">
    <text evidence="1 5 8">Pyrimidine metabolism; UMP biosynthesis via de novo pathway; UMP from orotate: step 2/2.</text>
</comment>
<feature type="binding site" evidence="5">
    <location>
        <begin position="166"/>
        <end position="176"/>
    </location>
    <ligand>
        <name>substrate</name>
    </ligand>
</feature>
<feature type="active site" description="Proton donor" evidence="5">
    <location>
        <position position="61"/>
    </location>
</feature>
<dbReference type="KEGG" id="mesg:MLAUSG7_1549"/>
<feature type="binding site" evidence="5 7">
    <location>
        <position position="31"/>
    </location>
    <ligand>
        <name>substrate</name>
    </ligand>
</feature>
<dbReference type="HAMAP" id="MF_01200_A">
    <property type="entry name" value="OMPdecase_type1_A"/>
    <property type="match status" value="1"/>
</dbReference>
<dbReference type="AlphaFoldDB" id="A0A8D6T199"/>
<evidence type="ECO:0000256" key="1">
    <source>
        <dbReference type="ARBA" id="ARBA00004861"/>
    </source>
</evidence>
<feature type="active site" description="For OMPdecase activity" evidence="6">
    <location>
        <position position="61"/>
    </location>
</feature>
<feature type="binding site" evidence="5">
    <location>
        <begin position="59"/>
        <end position="68"/>
    </location>
    <ligand>
        <name>substrate</name>
    </ligand>
</feature>
<evidence type="ECO:0000256" key="5">
    <source>
        <dbReference type="HAMAP-Rule" id="MF_01200"/>
    </source>
</evidence>
<dbReference type="NCBIfam" id="TIGR01740">
    <property type="entry name" value="pyrF"/>
    <property type="match status" value="1"/>
</dbReference>
<dbReference type="GO" id="GO:0006207">
    <property type="term" value="P:'de novo' pyrimidine nucleobase biosynthetic process"/>
    <property type="evidence" value="ECO:0007669"/>
    <property type="project" value="InterPro"/>
</dbReference>
<dbReference type="InterPro" id="IPR018089">
    <property type="entry name" value="OMPdecase_AS"/>
</dbReference>
<name>A0A8D6T199_9EURY</name>
<evidence type="ECO:0000256" key="6">
    <source>
        <dbReference type="PIRSR" id="PIRSR614732-1"/>
    </source>
</evidence>
<dbReference type="GO" id="GO:0005829">
    <property type="term" value="C:cytosol"/>
    <property type="evidence" value="ECO:0007669"/>
    <property type="project" value="TreeGrafter"/>
</dbReference>
<feature type="binding site" evidence="5 7">
    <location>
        <position position="9"/>
    </location>
    <ligand>
        <name>substrate</name>
    </ligand>
</feature>
<evidence type="ECO:0000256" key="7">
    <source>
        <dbReference type="PIRSR" id="PIRSR614732-2"/>
    </source>
</evidence>
<dbReference type="InterPro" id="IPR011060">
    <property type="entry name" value="RibuloseP-bd_barrel"/>
</dbReference>
<keyword evidence="4 5" id="KW-0456">Lyase</keyword>
<organism evidence="10 11">
    <name type="scientific">Methanocaldococcus lauensis</name>
    <dbReference type="NCBI Taxonomy" id="2546128"/>
    <lineage>
        <taxon>Archaea</taxon>
        <taxon>Methanobacteriati</taxon>
        <taxon>Methanobacteriota</taxon>
        <taxon>Methanomada group</taxon>
        <taxon>Methanococci</taxon>
        <taxon>Methanococcales</taxon>
        <taxon>Methanocaldococcaceae</taxon>
        <taxon>Methanocaldococcus</taxon>
    </lineage>
</organism>
<comment type="catalytic activity">
    <reaction evidence="5 8">
        <text>orotidine 5'-phosphate + H(+) = UMP + CO2</text>
        <dbReference type="Rhea" id="RHEA:11596"/>
        <dbReference type="ChEBI" id="CHEBI:15378"/>
        <dbReference type="ChEBI" id="CHEBI:16526"/>
        <dbReference type="ChEBI" id="CHEBI:57538"/>
        <dbReference type="ChEBI" id="CHEBI:57865"/>
        <dbReference type="EC" id="4.1.1.23"/>
    </reaction>
</comment>
<dbReference type="UniPathway" id="UPA00070">
    <property type="reaction ID" value="UER00120"/>
</dbReference>
<feature type="binding site" evidence="5 7">
    <location>
        <position position="192"/>
    </location>
    <ligand>
        <name>substrate</name>
    </ligand>
</feature>
<evidence type="ECO:0000259" key="9">
    <source>
        <dbReference type="SMART" id="SM00934"/>
    </source>
</evidence>
<evidence type="ECO:0000256" key="4">
    <source>
        <dbReference type="ARBA" id="ARBA00023239"/>
    </source>
</evidence>
<evidence type="ECO:0000256" key="2">
    <source>
        <dbReference type="ARBA" id="ARBA00022793"/>
    </source>
</evidence>
<comment type="function">
    <text evidence="5">Catalyzes the decarboxylation of orotidine 5'-monophosphate (OMP) to uridine 5'-monophosphate (UMP).</text>
</comment>
<protein>
    <recommendedName>
        <fullName evidence="5">Orotidine 5'-phosphate decarboxylase</fullName>
        <ecNumber evidence="5">4.1.1.23</ecNumber>
    </recommendedName>
    <alternativeName>
        <fullName evidence="5">OMP decarboxylase</fullName>
        <shortName evidence="5">OMPDCase</shortName>
        <shortName evidence="5">OMPdecase</shortName>
    </alternativeName>
</protein>
<dbReference type="Pfam" id="PF00215">
    <property type="entry name" value="OMPdecase"/>
    <property type="match status" value="1"/>
</dbReference>
<dbReference type="GeneID" id="65884330"/>
<feature type="binding site" evidence="5 7">
    <location>
        <position position="115"/>
    </location>
    <ligand>
        <name>substrate</name>
    </ligand>
</feature>
<dbReference type="PROSITE" id="PS00156">
    <property type="entry name" value="OMPDECASE"/>
    <property type="match status" value="1"/>
</dbReference>
<dbReference type="PANTHER" id="PTHR32119:SF2">
    <property type="entry name" value="OROTIDINE 5'-PHOSPHATE DECARBOXYLASE"/>
    <property type="match status" value="1"/>
</dbReference>
<dbReference type="EC" id="4.1.1.23" evidence="5"/>
<dbReference type="CDD" id="cd04725">
    <property type="entry name" value="OMP_decarboxylase_like"/>
    <property type="match status" value="1"/>
</dbReference>
<sequence>MPKLMIALDVLNREEALKIVNEVKDYIDAVKVGYPLVLSSGLEIVEEIKKICNREVICDFKVADIPETNRKIAEIALKYADGIIVHGFVGEDSVKAVQEVAKKFNKKVIMVTEMSHPGAIQYMQPIANKLAKMAKKLKVDAIVAPSTRPERLKEIKDIAKLPVMTPGVGYQGGKIEEIINILDENDYVIVGRSIYQSENPKDVAKKFKEKLNKNKTK</sequence>
<comment type="subunit">
    <text evidence="5">Homodimer.</text>
</comment>
<dbReference type="GO" id="GO:0004590">
    <property type="term" value="F:orotidine-5'-phosphate decarboxylase activity"/>
    <property type="evidence" value="ECO:0007669"/>
    <property type="project" value="UniProtKB-UniRule"/>
</dbReference>
<dbReference type="Gene3D" id="3.20.20.70">
    <property type="entry name" value="Aldolase class I"/>
    <property type="match status" value="1"/>
</dbReference>
<feature type="domain" description="Orotidine 5'-phosphate decarboxylase" evidence="9">
    <location>
        <begin position="3"/>
        <end position="207"/>
    </location>
</feature>
<evidence type="ECO:0000313" key="11">
    <source>
        <dbReference type="Proteomes" id="UP000679213"/>
    </source>
</evidence>
<feature type="active site" description="For OMPdecase activity" evidence="6">
    <location>
        <position position="64"/>
    </location>
</feature>
<reference evidence="10 11" key="1">
    <citation type="submission" date="2020-04" db="EMBL/GenBank/DDBJ databases">
        <authorList>
            <consortium name="Genoscope - CEA"/>
            <person name="William W."/>
        </authorList>
    </citation>
    <scope>NUCLEOTIDE SEQUENCE [LARGE SCALE GENOMIC DNA]</scope>
    <source>
        <strain evidence="10 11">SG7</strain>
    </source>
</reference>
<comment type="similarity">
    <text evidence="5">Belongs to the OMP decarboxylase family. Type 1 subfamily.</text>
</comment>
<gene>
    <name evidence="5 10" type="primary">pyrF</name>
    <name evidence="10" type="ORF">MLAUSG7_1549</name>
</gene>
<dbReference type="SMART" id="SM00934">
    <property type="entry name" value="OMPdecase"/>
    <property type="match status" value="1"/>
</dbReference>
<dbReference type="SUPFAM" id="SSF51366">
    <property type="entry name" value="Ribulose-phoshate binding barrel"/>
    <property type="match status" value="1"/>
</dbReference>
<dbReference type="InterPro" id="IPR001754">
    <property type="entry name" value="OMPdeCOase_dom"/>
</dbReference>
<dbReference type="EMBL" id="LR792632">
    <property type="protein sequence ID" value="CAB3290041.1"/>
    <property type="molecule type" value="Genomic_DNA"/>
</dbReference>
<feature type="active site" description="For OMPdecase activity" evidence="6">
    <location>
        <position position="59"/>
    </location>
</feature>
<keyword evidence="11" id="KW-1185">Reference proteome</keyword>
<evidence type="ECO:0000256" key="8">
    <source>
        <dbReference type="RuleBase" id="RU000512"/>
    </source>
</evidence>
<dbReference type="InterPro" id="IPR047595">
    <property type="entry name" value="OMPdecase_arc"/>
</dbReference>
<keyword evidence="3 5" id="KW-0665">Pyrimidine biosynthesis</keyword>
<accession>A0A8D6T199</accession>
<feature type="binding site" evidence="5 7">
    <location>
        <position position="191"/>
    </location>
    <ligand>
        <name>substrate</name>
    </ligand>
</feature>
<keyword evidence="2 5" id="KW-0210">Decarboxylase</keyword>
<evidence type="ECO:0000313" key="10">
    <source>
        <dbReference type="EMBL" id="CAB3290041.1"/>
    </source>
</evidence>
<proteinExistence type="inferred from homology"/>
<dbReference type="Proteomes" id="UP000679213">
    <property type="component" value="Chromosome I"/>
</dbReference>
<dbReference type="GO" id="GO:0044205">
    <property type="term" value="P:'de novo' UMP biosynthetic process"/>
    <property type="evidence" value="ECO:0007669"/>
    <property type="project" value="UniProtKB-UniRule"/>
</dbReference>
<dbReference type="NCBIfam" id="NF010386">
    <property type="entry name" value="PRK13813.1"/>
    <property type="match status" value="1"/>
</dbReference>
<dbReference type="InterPro" id="IPR014732">
    <property type="entry name" value="OMPdecase"/>
</dbReference>